<keyword evidence="4 8" id="KW-0802">TPR repeat</keyword>
<evidence type="ECO:0000256" key="8">
    <source>
        <dbReference type="PROSITE-ProRule" id="PRU00339"/>
    </source>
</evidence>
<dbReference type="EC" id="5.2.1.8" evidence="2 7"/>
<dbReference type="InterPro" id="IPR011990">
    <property type="entry name" value="TPR-like_helical_dom_sf"/>
</dbReference>
<dbReference type="EMBL" id="OE181544">
    <property type="protein sequence ID" value="CAD7573338.1"/>
    <property type="molecule type" value="Genomic_DNA"/>
</dbReference>
<dbReference type="FunFam" id="3.10.50.40:FF:000013">
    <property type="entry name" value="Peptidylprolyl isomerase"/>
    <property type="match status" value="1"/>
</dbReference>
<accession>A0A7R9J6D3</accession>
<evidence type="ECO:0000256" key="4">
    <source>
        <dbReference type="ARBA" id="ARBA00022803"/>
    </source>
</evidence>
<name>A0A7R9J6D3_TIMCA</name>
<organism evidence="11">
    <name type="scientific">Timema californicum</name>
    <name type="common">California timema</name>
    <name type="synonym">Walking stick</name>
    <dbReference type="NCBI Taxonomy" id="61474"/>
    <lineage>
        <taxon>Eukaryota</taxon>
        <taxon>Metazoa</taxon>
        <taxon>Ecdysozoa</taxon>
        <taxon>Arthropoda</taxon>
        <taxon>Hexapoda</taxon>
        <taxon>Insecta</taxon>
        <taxon>Pterygota</taxon>
        <taxon>Neoptera</taxon>
        <taxon>Polyneoptera</taxon>
        <taxon>Phasmatodea</taxon>
        <taxon>Timematodea</taxon>
        <taxon>Timematoidea</taxon>
        <taxon>Timematidae</taxon>
        <taxon>Timema</taxon>
    </lineage>
</organism>
<dbReference type="InterPro" id="IPR050754">
    <property type="entry name" value="FKBP4/5/8-like"/>
</dbReference>
<evidence type="ECO:0000256" key="9">
    <source>
        <dbReference type="SAM" id="MobiDB-lite"/>
    </source>
</evidence>
<protein>
    <recommendedName>
        <fullName evidence="2 7">peptidylprolyl isomerase</fullName>
        <ecNumber evidence="2 7">5.2.1.8</ecNumber>
    </recommendedName>
</protein>
<dbReference type="SUPFAM" id="SSF48452">
    <property type="entry name" value="TPR-like"/>
    <property type="match status" value="1"/>
</dbReference>
<dbReference type="AlphaFoldDB" id="A0A7R9J6D3"/>
<comment type="catalytic activity">
    <reaction evidence="1 7">
        <text>[protein]-peptidylproline (omega=180) = [protein]-peptidylproline (omega=0)</text>
        <dbReference type="Rhea" id="RHEA:16237"/>
        <dbReference type="Rhea" id="RHEA-COMP:10747"/>
        <dbReference type="Rhea" id="RHEA-COMP:10748"/>
        <dbReference type="ChEBI" id="CHEBI:83833"/>
        <dbReference type="ChEBI" id="CHEBI:83834"/>
        <dbReference type="EC" id="5.2.1.8"/>
    </reaction>
</comment>
<dbReference type="Gene3D" id="3.10.50.40">
    <property type="match status" value="2"/>
</dbReference>
<feature type="domain" description="PPIase FKBP-type" evidence="10">
    <location>
        <begin position="530"/>
        <end position="689"/>
    </location>
</feature>
<feature type="repeat" description="TPR" evidence="8">
    <location>
        <begin position="789"/>
        <end position="822"/>
    </location>
</feature>
<dbReference type="FunFam" id="1.25.40.10:FF:000008">
    <property type="entry name" value="Peptidylprolyl isomerase"/>
    <property type="match status" value="1"/>
</dbReference>
<dbReference type="InterPro" id="IPR019734">
    <property type="entry name" value="TPR_rpt"/>
</dbReference>
<reference evidence="11" key="1">
    <citation type="submission" date="2020-11" db="EMBL/GenBank/DDBJ databases">
        <authorList>
            <person name="Tran Van P."/>
        </authorList>
    </citation>
    <scope>NUCLEOTIDE SEQUENCE</scope>
</reference>
<keyword evidence="6 7" id="KW-0413">Isomerase</keyword>
<sequence>MKLTGREVGEEVKEVAMRSCLEEHFESHRHVPRGFITCNRHAAIPALETPITDNGEDDMGQPLSDNLCHPVSDISQGLLAKDRQQRQVQGHVDHQPSQSQVNSHLLIGTIAEPTSLPQIRVFTFLQTPTPPRIASETTTKDFTAPNELRRLNLEVNPHLCGGRFEKPAPVHLTEIRTSSSPSSASRLNNYATEAEMYLSPTPAHKVVRMTMRGEGDSHNSAFGSFSQVLVPVQCLELGDTVQLNSNDEQCCVLMCVECPSIQDADFPAYLVCMVERKHNVRWYLQRTHGAIVIMDLRHITIVIHTNHWPKLRVAFLNKVIAHCQPMNNSDGVHVCVVVKMKSAECRMSRRICLMNYIERHAILSLLYLQKEPLYLRHELQGFVCIYSSPLPSLVLTDSFGKLPDQVMYPYAKPYDLRKDRRPCHASSTKCDTQHCQNGVVVELAKQVIVIYRSTVAANLVNCLVDRSMTGERNESVHGNGNADLSEQSDKMEVEDYVPGPSAIDVTPSKDGGVLKEIIKEGTGYETPASGSRMRVHYVGKLTNGEQFDSSRDRGEPFEFNLGKGTSVIEVVDWTGEDLSQKKDGGIIRYQITKGEGYATPNDGAVVDVHLVGKYNATVFEEREVTFPIGEGSEYGICEGLERALEKFKKGEKSRIVLKSKYAFKELGRPEVNIPPYADVEYEVELKNFEKAKEGWSLDSDGKLEQAKFFKEKGTNYFKAEKYQLALKMYKKIITFLEHELGFEGEKNDERKALLLAAHLNLAMCYLKLTENLEARDECDKALELDSNNIKGLFRRGQAWLGMVEPEKAKADFETVLKLEPNNKAAANHYSLCLVKLKEQKSREKKIYANMFEKFAQRDREVGGQTMDVEETPAS</sequence>
<dbReference type="PANTHER" id="PTHR46512:SF9">
    <property type="entry name" value="PEPTIDYLPROLYL ISOMERASE"/>
    <property type="match status" value="1"/>
</dbReference>
<dbReference type="InterPro" id="IPR001179">
    <property type="entry name" value="PPIase_FKBP_dom"/>
</dbReference>
<dbReference type="PROSITE" id="PS50005">
    <property type="entry name" value="TPR"/>
    <property type="match status" value="2"/>
</dbReference>
<evidence type="ECO:0000256" key="6">
    <source>
        <dbReference type="ARBA" id="ARBA00023235"/>
    </source>
</evidence>
<dbReference type="PROSITE" id="PS50059">
    <property type="entry name" value="FKBP_PPIASE"/>
    <property type="match status" value="1"/>
</dbReference>
<evidence type="ECO:0000259" key="10">
    <source>
        <dbReference type="PROSITE" id="PS50059"/>
    </source>
</evidence>
<dbReference type="Pfam" id="PF00254">
    <property type="entry name" value="FKBP_C"/>
    <property type="match status" value="2"/>
</dbReference>
<dbReference type="SMART" id="SM00028">
    <property type="entry name" value="TPR"/>
    <property type="match status" value="3"/>
</dbReference>
<evidence type="ECO:0000256" key="2">
    <source>
        <dbReference type="ARBA" id="ARBA00013194"/>
    </source>
</evidence>
<dbReference type="GO" id="GO:0003755">
    <property type="term" value="F:peptidyl-prolyl cis-trans isomerase activity"/>
    <property type="evidence" value="ECO:0007669"/>
    <property type="project" value="UniProtKB-KW"/>
</dbReference>
<feature type="region of interest" description="Disordered" evidence="9">
    <location>
        <begin position="471"/>
        <end position="490"/>
    </location>
</feature>
<dbReference type="SUPFAM" id="SSF54534">
    <property type="entry name" value="FKBP-like"/>
    <property type="match status" value="2"/>
</dbReference>
<evidence type="ECO:0000256" key="1">
    <source>
        <dbReference type="ARBA" id="ARBA00000971"/>
    </source>
</evidence>
<dbReference type="PANTHER" id="PTHR46512">
    <property type="entry name" value="PEPTIDYLPROLYL ISOMERASE"/>
    <property type="match status" value="1"/>
</dbReference>
<evidence type="ECO:0000256" key="7">
    <source>
        <dbReference type="PROSITE-ProRule" id="PRU00277"/>
    </source>
</evidence>
<feature type="repeat" description="TPR" evidence="8">
    <location>
        <begin position="706"/>
        <end position="739"/>
    </location>
</feature>
<feature type="compositionally biased region" description="Polar residues" evidence="9">
    <location>
        <begin position="476"/>
        <end position="485"/>
    </location>
</feature>
<gene>
    <name evidence="11" type="ORF">TCMB3V08_LOCUS5976</name>
</gene>
<keyword evidence="3" id="KW-0677">Repeat</keyword>
<proteinExistence type="predicted"/>
<keyword evidence="5 7" id="KW-0697">Rotamase</keyword>
<evidence type="ECO:0000256" key="5">
    <source>
        <dbReference type="ARBA" id="ARBA00023110"/>
    </source>
</evidence>
<evidence type="ECO:0000313" key="11">
    <source>
        <dbReference type="EMBL" id="CAD7573338.1"/>
    </source>
</evidence>
<evidence type="ECO:0000256" key="3">
    <source>
        <dbReference type="ARBA" id="ARBA00022737"/>
    </source>
</evidence>
<dbReference type="Gene3D" id="1.25.40.10">
    <property type="entry name" value="Tetratricopeptide repeat domain"/>
    <property type="match status" value="1"/>
</dbReference>
<dbReference type="InterPro" id="IPR046357">
    <property type="entry name" value="PPIase_dom_sf"/>
</dbReference>